<accession>A0A0X8FLG8</accession>
<dbReference type="PANTHER" id="PTHR46577">
    <property type="entry name" value="HTH-TYPE TRANSCRIPTIONAL REGULATORY PROTEIN GABR"/>
    <property type="match status" value="1"/>
</dbReference>
<dbReference type="GO" id="GO:0003677">
    <property type="term" value="F:DNA binding"/>
    <property type="evidence" value="ECO:0007669"/>
    <property type="project" value="UniProtKB-KW"/>
</dbReference>
<keyword evidence="6" id="KW-0804">Transcription</keyword>
<keyword evidence="2" id="KW-0808">Transferase</keyword>
<dbReference type="InterPro" id="IPR015424">
    <property type="entry name" value="PyrdxlP-dep_Trfase"/>
</dbReference>
<protein>
    <submittedName>
        <fullName evidence="7">Uncharacterized protein</fullName>
    </submittedName>
</protein>
<gene>
    <name evidence="7" type="ORF">AWM75_05570</name>
</gene>
<reference evidence="7 8" key="1">
    <citation type="journal article" date="2016" name="Genome Announc.">
        <title>Complete Genome Sequences of Aerococcus christensenii CCUG 28831T, Aerococcus sanguinicola CCUG 43001T, Aerococcus urinae CCUG 36881T, Aerococcus urinaeequi CCUG 28094T, Aerococcus urinaehominis CCUG 42038 BT, and Aerococcus viridans CCUG 4311T.</title>
        <authorList>
            <person name="Carkaci D."/>
            <person name="Dargis R."/>
            <person name="Nielsen X.C."/>
            <person name="Skovgaard O."/>
            <person name="Fuursted K."/>
            <person name="Christensen J.J."/>
        </authorList>
    </citation>
    <scope>NUCLEOTIDE SEQUENCE [LARGE SCALE GENOMIC DNA]</scope>
    <source>
        <strain evidence="7 8">CCUG42038B</strain>
    </source>
</reference>
<dbReference type="Proteomes" id="UP000062260">
    <property type="component" value="Chromosome"/>
</dbReference>
<dbReference type="GO" id="GO:0003700">
    <property type="term" value="F:DNA-binding transcription factor activity"/>
    <property type="evidence" value="ECO:0007669"/>
    <property type="project" value="InterPro"/>
</dbReference>
<dbReference type="InterPro" id="IPR036388">
    <property type="entry name" value="WH-like_DNA-bd_sf"/>
</dbReference>
<organism evidence="7 8">
    <name type="scientific">Aerococcus urinaehominis</name>
    <dbReference type="NCBI Taxonomy" id="128944"/>
    <lineage>
        <taxon>Bacteria</taxon>
        <taxon>Bacillati</taxon>
        <taxon>Bacillota</taxon>
        <taxon>Bacilli</taxon>
        <taxon>Lactobacillales</taxon>
        <taxon>Aerococcaceae</taxon>
        <taxon>Aerococcus</taxon>
    </lineage>
</organism>
<dbReference type="RefSeq" id="WP_067979346.1">
    <property type="nucleotide sequence ID" value="NZ_CP014163.1"/>
</dbReference>
<keyword evidence="5" id="KW-0238">DNA-binding</keyword>
<dbReference type="InterPro" id="IPR000524">
    <property type="entry name" value="Tscrpt_reg_HTH_GntR"/>
</dbReference>
<dbReference type="EMBL" id="CP014163">
    <property type="protein sequence ID" value="AMB99495.1"/>
    <property type="molecule type" value="Genomic_DNA"/>
</dbReference>
<dbReference type="OrthoDB" id="9808770at2"/>
<keyword evidence="8" id="KW-1185">Reference proteome</keyword>
<name>A0A0X8FLG8_9LACT</name>
<dbReference type="SUPFAM" id="SSF53383">
    <property type="entry name" value="PLP-dependent transferases"/>
    <property type="match status" value="1"/>
</dbReference>
<dbReference type="PROSITE" id="PS50949">
    <property type="entry name" value="HTH_GNTR"/>
    <property type="match status" value="1"/>
</dbReference>
<dbReference type="SUPFAM" id="SSF46785">
    <property type="entry name" value="Winged helix' DNA-binding domain"/>
    <property type="match status" value="1"/>
</dbReference>
<dbReference type="Pfam" id="PF00392">
    <property type="entry name" value="GntR"/>
    <property type="match status" value="1"/>
</dbReference>
<proteinExistence type="inferred from homology"/>
<dbReference type="Gene3D" id="3.40.640.10">
    <property type="entry name" value="Type I PLP-dependent aspartate aminotransferase-like (Major domain)"/>
    <property type="match status" value="1"/>
</dbReference>
<evidence type="ECO:0000313" key="7">
    <source>
        <dbReference type="EMBL" id="AMB99495.1"/>
    </source>
</evidence>
<comment type="similarity">
    <text evidence="1">In the C-terminal section; belongs to the class-I pyridoxal-phosphate-dependent aminotransferase family.</text>
</comment>
<dbReference type="GO" id="GO:0008483">
    <property type="term" value="F:transaminase activity"/>
    <property type="evidence" value="ECO:0007669"/>
    <property type="project" value="UniProtKB-KW"/>
</dbReference>
<dbReference type="PANTHER" id="PTHR46577:SF1">
    <property type="entry name" value="HTH-TYPE TRANSCRIPTIONAL REGULATORY PROTEIN GABR"/>
    <property type="match status" value="1"/>
</dbReference>
<evidence type="ECO:0000256" key="4">
    <source>
        <dbReference type="ARBA" id="ARBA00023015"/>
    </source>
</evidence>
<evidence type="ECO:0000313" key="8">
    <source>
        <dbReference type="Proteomes" id="UP000062260"/>
    </source>
</evidence>
<dbReference type="STRING" id="128944.AWM75_05570"/>
<reference evidence="8" key="2">
    <citation type="submission" date="2016-01" db="EMBL/GenBank/DDBJ databases">
        <title>Six Aerococcus type strain genome sequencing and assembly using PacBio and Illumina Hiseq.</title>
        <authorList>
            <person name="Carkaci D."/>
            <person name="Dargis R."/>
            <person name="Nielsen X.C."/>
            <person name="Skovgaard O."/>
            <person name="Fuursted K."/>
            <person name="Christensen J.J."/>
        </authorList>
    </citation>
    <scope>NUCLEOTIDE SEQUENCE [LARGE SCALE GENOMIC DNA]</scope>
    <source>
        <strain evidence="8">CCUG42038B</strain>
    </source>
</reference>
<sequence>MLIPIDQDSQQPRYQQIYHYLKNQIMTGHLLAGHKLPSKRQLALDNGISQNTVVRAYDQLLVEGYIQSKERSGYYVCDISYQTLTPPTQPNQARSTEQSSNDYQLDLSKSIPDQDIFPYTKYRQIYRHILAGEDSLILDQFSHQGLVDLRQQIQNYLQVSRSVPCQADQVVIGASFNQLFTDLIRLFDQPLDLALEDPGYLKASHLNHLSQVKTWPIPLASDGLDLDALAASPADWVCVTPGHQYPTGSIMPMKKRLQLLDWLQIGGNRYIIEDDYDSEFKYGGLTIPSLKHLDHQDRVIYFGSFTRTLAPGLRVAYMVLPRHLVVRYQDKFSHLSSTVSSLTQLALSEFMRQGEFANHLNRTRRYYGRKRDQIIKALSKYDPAGQVYGEEAGLHILFKPSQSFDLVQFKKMAGSAGLKIRSLADFSSICQAGWENILFISFSAVPTAMLDNLAHDLIKWVKESAVVKKS</sequence>
<dbReference type="InterPro" id="IPR015421">
    <property type="entry name" value="PyrdxlP-dep_Trfase_major"/>
</dbReference>
<dbReference type="CDD" id="cd00609">
    <property type="entry name" value="AAT_like"/>
    <property type="match status" value="1"/>
</dbReference>
<dbReference type="Gene3D" id="1.10.10.10">
    <property type="entry name" value="Winged helix-like DNA-binding domain superfamily/Winged helix DNA-binding domain"/>
    <property type="match status" value="1"/>
</dbReference>
<evidence type="ECO:0000256" key="3">
    <source>
        <dbReference type="ARBA" id="ARBA00022898"/>
    </source>
</evidence>
<dbReference type="CDD" id="cd07377">
    <property type="entry name" value="WHTH_GntR"/>
    <property type="match status" value="1"/>
</dbReference>
<dbReference type="InterPro" id="IPR036390">
    <property type="entry name" value="WH_DNA-bd_sf"/>
</dbReference>
<dbReference type="AlphaFoldDB" id="A0A0X8FLG8"/>
<dbReference type="SMART" id="SM00345">
    <property type="entry name" value="HTH_GNTR"/>
    <property type="match status" value="1"/>
</dbReference>
<evidence type="ECO:0000256" key="1">
    <source>
        <dbReference type="ARBA" id="ARBA00005384"/>
    </source>
</evidence>
<evidence type="ECO:0000256" key="5">
    <source>
        <dbReference type="ARBA" id="ARBA00023125"/>
    </source>
</evidence>
<evidence type="ECO:0000256" key="2">
    <source>
        <dbReference type="ARBA" id="ARBA00022576"/>
    </source>
</evidence>
<keyword evidence="2" id="KW-0032">Aminotransferase</keyword>
<keyword evidence="3" id="KW-0663">Pyridoxal phosphate</keyword>
<dbReference type="KEGG" id="auh:AWM75_05570"/>
<evidence type="ECO:0000256" key="6">
    <source>
        <dbReference type="ARBA" id="ARBA00023163"/>
    </source>
</evidence>
<keyword evidence="4" id="KW-0805">Transcription regulation</keyword>
<dbReference type="InterPro" id="IPR051446">
    <property type="entry name" value="HTH_trans_reg/aminotransferase"/>
</dbReference>